<proteinExistence type="inferred from homology"/>
<dbReference type="PANTHER" id="PTHR34598">
    <property type="entry name" value="BLL6449 PROTEIN"/>
    <property type="match status" value="1"/>
</dbReference>
<keyword evidence="3" id="KW-1185">Reference proteome</keyword>
<evidence type="ECO:0000313" key="3">
    <source>
        <dbReference type="Proteomes" id="UP000295604"/>
    </source>
</evidence>
<dbReference type="GO" id="GO:0016491">
    <property type="term" value="F:oxidoreductase activity"/>
    <property type="evidence" value="ECO:0007669"/>
    <property type="project" value="InterPro"/>
</dbReference>
<evidence type="ECO:0000256" key="1">
    <source>
        <dbReference type="ARBA" id="ARBA00023604"/>
    </source>
</evidence>
<dbReference type="Proteomes" id="UP000295604">
    <property type="component" value="Unassembled WGS sequence"/>
</dbReference>
<dbReference type="EMBL" id="QAPF01000202">
    <property type="protein sequence ID" value="TEA13369.1"/>
    <property type="molecule type" value="Genomic_DNA"/>
</dbReference>
<comment type="caution">
    <text evidence="2">The sequence shown here is derived from an EMBL/GenBank/DDBJ whole genome shotgun (WGS) entry which is preliminary data.</text>
</comment>
<name>A0A4R8T7N6_9PEZI</name>
<dbReference type="PANTHER" id="PTHR34598:SF3">
    <property type="entry name" value="OXIDOREDUCTASE AN1597"/>
    <property type="match status" value="1"/>
</dbReference>
<organism evidence="2 3">
    <name type="scientific">Colletotrichum sidae</name>
    <dbReference type="NCBI Taxonomy" id="1347389"/>
    <lineage>
        <taxon>Eukaryota</taxon>
        <taxon>Fungi</taxon>
        <taxon>Dikarya</taxon>
        <taxon>Ascomycota</taxon>
        <taxon>Pezizomycotina</taxon>
        <taxon>Sordariomycetes</taxon>
        <taxon>Hypocreomycetidae</taxon>
        <taxon>Glomerellales</taxon>
        <taxon>Glomerellaceae</taxon>
        <taxon>Colletotrichum</taxon>
        <taxon>Colletotrichum orbiculare species complex</taxon>
    </lineage>
</organism>
<reference evidence="2 3" key="1">
    <citation type="submission" date="2018-11" db="EMBL/GenBank/DDBJ databases">
        <title>Genome sequence and assembly of Colletotrichum sidae.</title>
        <authorList>
            <person name="Gan P."/>
            <person name="Shirasu K."/>
        </authorList>
    </citation>
    <scope>NUCLEOTIDE SEQUENCE [LARGE SCALE GENOMIC DNA]</scope>
    <source>
        <strain evidence="2 3">CBS 518.97</strain>
    </source>
</reference>
<comment type="similarity">
    <text evidence="1">Belongs to the asaB hydroxylase/desaturase family.</text>
</comment>
<dbReference type="AlphaFoldDB" id="A0A4R8T7N6"/>
<protein>
    <submittedName>
        <fullName evidence="2">Uncharacterized protein</fullName>
    </submittedName>
</protein>
<sequence length="148" mass="17168">MALTGRMHFLARDAKYLHEKPYTLRYAPDPEDGIPQSNIDRVEHELCFHDLRQEHLEYEGSRRIIQETYGEDADSVSNGRWQCINARQKWYHLPGQMPTELIVFKNADSQELGGAAPGVPHASFDNPLKTSTDFLRESIEMRVLVRWN</sequence>
<dbReference type="InterPro" id="IPR044053">
    <property type="entry name" value="AsaB-like"/>
</dbReference>
<accession>A0A4R8T7N6</accession>
<evidence type="ECO:0000313" key="2">
    <source>
        <dbReference type="EMBL" id="TEA13369.1"/>
    </source>
</evidence>
<gene>
    <name evidence="2" type="ORF">C8034_v004994</name>
</gene>